<dbReference type="EMBL" id="JBBVGT010000003">
    <property type="protein sequence ID" value="MFB5947012.1"/>
    <property type="molecule type" value="Genomic_DNA"/>
</dbReference>
<organism evidence="1 2">
    <name type="scientific">Albibacterium profundi</name>
    <dbReference type="NCBI Taxonomy" id="3134906"/>
    <lineage>
        <taxon>Bacteria</taxon>
        <taxon>Pseudomonadati</taxon>
        <taxon>Bacteroidota</taxon>
        <taxon>Sphingobacteriia</taxon>
        <taxon>Sphingobacteriales</taxon>
        <taxon>Sphingobacteriaceae</taxon>
        <taxon>Albibacterium</taxon>
    </lineage>
</organism>
<proteinExistence type="predicted"/>
<accession>A0ABV5CHH6</accession>
<gene>
    <name evidence="1" type="ORF">WKR92_14355</name>
</gene>
<evidence type="ECO:0000313" key="2">
    <source>
        <dbReference type="Proteomes" id="UP001580928"/>
    </source>
</evidence>
<name>A0ABV5CHH6_9SPHI</name>
<keyword evidence="2" id="KW-1185">Reference proteome</keyword>
<dbReference type="Proteomes" id="UP001580928">
    <property type="component" value="Unassembled WGS sequence"/>
</dbReference>
<evidence type="ECO:0000313" key="1">
    <source>
        <dbReference type="EMBL" id="MFB5947012.1"/>
    </source>
</evidence>
<dbReference type="RefSeq" id="WP_375558541.1">
    <property type="nucleotide sequence ID" value="NZ_JBBVGT010000003.1"/>
</dbReference>
<sequence>MKDNQNSSKETSYLPISWDDMELLYTLIKNKKEGKVFFFGKDGQLDETKGHITAIHDEKKDGVYAIMSGGDKVRVDRIITIFGQVGAAYDEYEAFGNACMVCK</sequence>
<reference evidence="1 2" key="1">
    <citation type="submission" date="2024-04" db="EMBL/GenBank/DDBJ databases">
        <title>Albibacterium profundi sp. nov., isolated from sediment of the Challenger Deep of Mariana Trench.</title>
        <authorList>
            <person name="Wang Y."/>
        </authorList>
    </citation>
    <scope>NUCLEOTIDE SEQUENCE [LARGE SCALE GENOMIC DNA]</scope>
    <source>
        <strain evidence="1 2">RHL897</strain>
    </source>
</reference>
<protein>
    <submittedName>
        <fullName evidence="1">Uncharacterized protein</fullName>
    </submittedName>
</protein>
<comment type="caution">
    <text evidence="1">The sequence shown here is derived from an EMBL/GenBank/DDBJ whole genome shotgun (WGS) entry which is preliminary data.</text>
</comment>